<comment type="caution">
    <text evidence="5">The sequence shown here is derived from an EMBL/GenBank/DDBJ whole genome shotgun (WGS) entry which is preliminary data.</text>
</comment>
<dbReference type="Pfam" id="PF12833">
    <property type="entry name" value="HTH_18"/>
    <property type="match status" value="1"/>
</dbReference>
<evidence type="ECO:0000256" key="1">
    <source>
        <dbReference type="ARBA" id="ARBA00023015"/>
    </source>
</evidence>
<dbReference type="PROSITE" id="PS01124">
    <property type="entry name" value="HTH_ARAC_FAMILY_2"/>
    <property type="match status" value="1"/>
</dbReference>
<sequence>MPAQSSYEYHQIRDPDFPIIFHQETLNYEESGVLAHWHENIELLWFVDGRGAVVIDSVRVEAGPGELVMIDSNRLHRIFALSAACCYYCLIVDKAFCERFGIPVGEARLKTSADSGRLRGLYGAIASEMAQKQPHYKAAVLAGVLALLAELYRNYMDRAPGLFPNREQTNRSRMVRGAISFLRRSYQQPLTIDDICREVGFSKFYFCRVFHEATGKTVVDYLNFLRCENAQLLLASGRCNVRESAERCGFHNDSYFTRIYKQQIGELPSETMRKQG</sequence>
<name>A0A328UHV3_9FIRM</name>
<dbReference type="SUPFAM" id="SSF46689">
    <property type="entry name" value="Homeodomain-like"/>
    <property type="match status" value="1"/>
</dbReference>
<dbReference type="InterPro" id="IPR011051">
    <property type="entry name" value="RmlC_Cupin_sf"/>
</dbReference>
<dbReference type="GO" id="GO:0003700">
    <property type="term" value="F:DNA-binding transcription factor activity"/>
    <property type="evidence" value="ECO:0007669"/>
    <property type="project" value="InterPro"/>
</dbReference>
<dbReference type="SMART" id="SM00342">
    <property type="entry name" value="HTH_ARAC"/>
    <property type="match status" value="1"/>
</dbReference>
<accession>A0A328UHV3</accession>
<dbReference type="PANTHER" id="PTHR43280">
    <property type="entry name" value="ARAC-FAMILY TRANSCRIPTIONAL REGULATOR"/>
    <property type="match status" value="1"/>
</dbReference>
<organism evidence="5 6">
    <name type="scientific">Hydrogeniiclostridium mannosilyticum</name>
    <dbReference type="NCBI Taxonomy" id="2764322"/>
    <lineage>
        <taxon>Bacteria</taxon>
        <taxon>Bacillati</taxon>
        <taxon>Bacillota</taxon>
        <taxon>Clostridia</taxon>
        <taxon>Eubacteriales</taxon>
        <taxon>Acutalibacteraceae</taxon>
        <taxon>Hydrogeniiclostridium</taxon>
    </lineage>
</organism>
<evidence type="ECO:0000256" key="2">
    <source>
        <dbReference type="ARBA" id="ARBA00023125"/>
    </source>
</evidence>
<dbReference type="Gene3D" id="2.60.120.10">
    <property type="entry name" value="Jelly Rolls"/>
    <property type="match status" value="1"/>
</dbReference>
<evidence type="ECO:0000259" key="4">
    <source>
        <dbReference type="PROSITE" id="PS01124"/>
    </source>
</evidence>
<keyword evidence="2" id="KW-0238">DNA-binding</keyword>
<proteinExistence type="predicted"/>
<dbReference type="AlphaFoldDB" id="A0A328UHV3"/>
<dbReference type="InterPro" id="IPR013096">
    <property type="entry name" value="Cupin_2"/>
</dbReference>
<evidence type="ECO:0000313" key="6">
    <source>
        <dbReference type="Proteomes" id="UP000249377"/>
    </source>
</evidence>
<evidence type="ECO:0000256" key="3">
    <source>
        <dbReference type="ARBA" id="ARBA00023163"/>
    </source>
</evidence>
<dbReference type="InterPro" id="IPR018060">
    <property type="entry name" value="HTH_AraC"/>
</dbReference>
<dbReference type="InterPro" id="IPR014710">
    <property type="entry name" value="RmlC-like_jellyroll"/>
</dbReference>
<dbReference type="Gene3D" id="1.10.10.60">
    <property type="entry name" value="Homeodomain-like"/>
    <property type="match status" value="2"/>
</dbReference>
<keyword evidence="1" id="KW-0805">Transcription regulation</keyword>
<dbReference type="Pfam" id="PF07883">
    <property type="entry name" value="Cupin_2"/>
    <property type="match status" value="1"/>
</dbReference>
<keyword evidence="3" id="KW-0804">Transcription</keyword>
<dbReference type="SUPFAM" id="SSF51182">
    <property type="entry name" value="RmlC-like cupins"/>
    <property type="match status" value="1"/>
</dbReference>
<keyword evidence="6" id="KW-1185">Reference proteome</keyword>
<dbReference type="RefSeq" id="WP_112331916.1">
    <property type="nucleotide sequence ID" value="NZ_JADPHD010000004.1"/>
</dbReference>
<feature type="domain" description="HTH araC/xylS-type" evidence="4">
    <location>
        <begin position="176"/>
        <end position="274"/>
    </location>
</feature>
<dbReference type="InterPro" id="IPR009057">
    <property type="entry name" value="Homeodomain-like_sf"/>
</dbReference>
<evidence type="ECO:0000313" key="5">
    <source>
        <dbReference type="EMBL" id="RAQ30721.1"/>
    </source>
</evidence>
<reference evidence="5 6" key="1">
    <citation type="submission" date="2018-06" db="EMBL/GenBank/DDBJ databases">
        <title>Noncontiguous genome sequence of Ruminococcaceae bacterium ASD2818.</title>
        <authorList>
            <person name="Chaplin A.V."/>
            <person name="Sokolova S.R."/>
            <person name="Kochetkova T.O."/>
            <person name="Goltsov A.Y."/>
            <person name="Trofimov D.Y."/>
            <person name="Efimov B.A."/>
        </authorList>
    </citation>
    <scope>NUCLEOTIDE SEQUENCE [LARGE SCALE GENOMIC DNA]</scope>
    <source>
        <strain evidence="5 6">ASD2818</strain>
    </source>
</reference>
<dbReference type="GO" id="GO:0043565">
    <property type="term" value="F:sequence-specific DNA binding"/>
    <property type="evidence" value="ECO:0007669"/>
    <property type="project" value="InterPro"/>
</dbReference>
<protein>
    <recommendedName>
        <fullName evidence="4">HTH araC/xylS-type domain-containing protein</fullName>
    </recommendedName>
</protein>
<dbReference type="Proteomes" id="UP000249377">
    <property type="component" value="Unassembled WGS sequence"/>
</dbReference>
<dbReference type="PANTHER" id="PTHR43280:SF28">
    <property type="entry name" value="HTH-TYPE TRANSCRIPTIONAL ACTIVATOR RHAS"/>
    <property type="match status" value="1"/>
</dbReference>
<gene>
    <name evidence="5" type="ORF">DPQ25_04355</name>
</gene>
<dbReference type="EMBL" id="QLYR01000001">
    <property type="protein sequence ID" value="RAQ30721.1"/>
    <property type="molecule type" value="Genomic_DNA"/>
</dbReference>